<dbReference type="SUPFAM" id="SSF51695">
    <property type="entry name" value="PLC-like phosphodiesterases"/>
    <property type="match status" value="1"/>
</dbReference>
<sequence>MRDRSLSEHSQSGLGWLIARPIAHRGLHDAAAGVIENSIPAAEAAIAGRFGIECDVQLSADGEAMVFHDFVLDRLTAQTGKVALLKADALAAIPLKGSQATIPTLAAFLDAIGGRVPLVIEIKSRFDGDLALTRRAAEIVASRAGQPIVFKSFDPDIVMALRELAPAIPRGIVAMNDYSIYEDYAHLDDAKRRAMANLLHFGESRPDFLSWKVADLESAAPYLCRNALGMPLMTWTVRTPADCETAARHADQMVFEGFTP</sequence>
<dbReference type="PANTHER" id="PTHR46211">
    <property type="entry name" value="GLYCEROPHOSPHORYL DIESTER PHOSPHODIESTERASE"/>
    <property type="match status" value="1"/>
</dbReference>
<dbReference type="PROSITE" id="PS51704">
    <property type="entry name" value="GP_PDE"/>
    <property type="match status" value="1"/>
</dbReference>
<dbReference type="Gene3D" id="3.20.20.190">
    <property type="entry name" value="Phosphatidylinositol (PI) phosphodiesterase"/>
    <property type="match status" value="1"/>
</dbReference>
<evidence type="ECO:0000259" key="1">
    <source>
        <dbReference type="PROSITE" id="PS51704"/>
    </source>
</evidence>
<dbReference type="PANTHER" id="PTHR46211:SF1">
    <property type="entry name" value="GLYCEROPHOSPHODIESTER PHOSPHODIESTERASE, CYTOPLASMIC"/>
    <property type="match status" value="1"/>
</dbReference>
<evidence type="ECO:0000313" key="3">
    <source>
        <dbReference type="Proteomes" id="UP000037822"/>
    </source>
</evidence>
<organism evidence="2 3">
    <name type="scientific">Bosea vaviloviae</name>
    <dbReference type="NCBI Taxonomy" id="1526658"/>
    <lineage>
        <taxon>Bacteria</taxon>
        <taxon>Pseudomonadati</taxon>
        <taxon>Pseudomonadota</taxon>
        <taxon>Alphaproteobacteria</taxon>
        <taxon>Hyphomicrobiales</taxon>
        <taxon>Boseaceae</taxon>
        <taxon>Bosea</taxon>
    </lineage>
</organism>
<feature type="domain" description="GP-PDE" evidence="1">
    <location>
        <begin position="19"/>
        <end position="260"/>
    </location>
</feature>
<dbReference type="EMBL" id="LGSZ01000031">
    <property type="protein sequence ID" value="KPH81162.1"/>
    <property type="molecule type" value="Genomic_DNA"/>
</dbReference>
<dbReference type="Proteomes" id="UP000037822">
    <property type="component" value="Unassembled WGS sequence"/>
</dbReference>
<gene>
    <name evidence="2" type="ORF">AE618_08915</name>
</gene>
<dbReference type="AlphaFoldDB" id="A0A0N1F4F4"/>
<dbReference type="Pfam" id="PF03009">
    <property type="entry name" value="GDPD"/>
    <property type="match status" value="1"/>
</dbReference>
<name>A0A0N1F4F4_9HYPH</name>
<evidence type="ECO:0000313" key="2">
    <source>
        <dbReference type="EMBL" id="KPH81162.1"/>
    </source>
</evidence>
<keyword evidence="3" id="KW-1185">Reference proteome</keyword>
<dbReference type="InterPro" id="IPR030395">
    <property type="entry name" value="GP_PDE_dom"/>
</dbReference>
<dbReference type="RefSeq" id="WP_054208704.1">
    <property type="nucleotide sequence ID" value="NZ_LGSZ01000031.1"/>
</dbReference>
<dbReference type="InterPro" id="IPR017946">
    <property type="entry name" value="PLC-like_Pdiesterase_TIM-brl"/>
</dbReference>
<protein>
    <submittedName>
        <fullName evidence="2">Glycerophosphodiester phosphodiesterase</fullName>
    </submittedName>
</protein>
<dbReference type="GO" id="GO:0006629">
    <property type="term" value="P:lipid metabolic process"/>
    <property type="evidence" value="ECO:0007669"/>
    <property type="project" value="InterPro"/>
</dbReference>
<dbReference type="PATRIC" id="fig|1526658.3.peg.5269"/>
<accession>A0A0N1F4F4</accession>
<dbReference type="OrthoDB" id="384721at2"/>
<reference evidence="2 3" key="1">
    <citation type="submission" date="2015-07" db="EMBL/GenBank/DDBJ databases">
        <title>Whole genome sequencing of Bosea vaviloviae isolated from cave pool.</title>
        <authorList>
            <person name="Tan N.E.H."/>
            <person name="Lee Y.P."/>
            <person name="Gan H.M."/>
            <person name="Barton H."/>
            <person name="Savka M.A."/>
        </authorList>
    </citation>
    <scope>NUCLEOTIDE SEQUENCE [LARGE SCALE GENOMIC DNA]</scope>
    <source>
        <strain evidence="2 3">SD260</strain>
    </source>
</reference>
<dbReference type="GO" id="GO:0008081">
    <property type="term" value="F:phosphoric diester hydrolase activity"/>
    <property type="evidence" value="ECO:0007669"/>
    <property type="project" value="InterPro"/>
</dbReference>
<comment type="caution">
    <text evidence="2">The sequence shown here is derived from an EMBL/GenBank/DDBJ whole genome shotgun (WGS) entry which is preliminary data.</text>
</comment>
<proteinExistence type="predicted"/>